<keyword evidence="4" id="KW-1185">Reference proteome</keyword>
<dbReference type="EMBL" id="CAUZLR010000003">
    <property type="protein sequence ID" value="CAK1236705.1"/>
    <property type="molecule type" value="Genomic_DNA"/>
</dbReference>
<dbReference type="Gene3D" id="3.60.21.10">
    <property type="match status" value="1"/>
</dbReference>
<dbReference type="PIRSF" id="PIRSF036361">
    <property type="entry name" value="YunD"/>
    <property type="match status" value="1"/>
</dbReference>
<dbReference type="Pfam" id="PF00149">
    <property type="entry name" value="Metallophos"/>
    <property type="match status" value="1"/>
</dbReference>
<evidence type="ECO:0000313" key="4">
    <source>
        <dbReference type="Proteomes" id="UP001314261"/>
    </source>
</evidence>
<dbReference type="InterPro" id="IPR011240">
    <property type="entry name" value="Pesterase_YunD"/>
</dbReference>
<accession>A0ABN9YU76</accession>
<dbReference type="InterPro" id="IPR006179">
    <property type="entry name" value="5_nucleotidase/apyrase"/>
</dbReference>
<evidence type="ECO:0000256" key="1">
    <source>
        <dbReference type="RuleBase" id="RU362119"/>
    </source>
</evidence>
<dbReference type="CDD" id="cd00845">
    <property type="entry name" value="MPP_UshA_N_like"/>
    <property type="match status" value="1"/>
</dbReference>
<dbReference type="Proteomes" id="UP001314261">
    <property type="component" value="Unassembled WGS sequence"/>
</dbReference>
<organism evidence="3 4">
    <name type="scientific">Fructobacillus fructosus</name>
    <dbReference type="NCBI Taxonomy" id="1631"/>
    <lineage>
        <taxon>Bacteria</taxon>
        <taxon>Bacillati</taxon>
        <taxon>Bacillota</taxon>
        <taxon>Bacilli</taxon>
        <taxon>Lactobacillales</taxon>
        <taxon>Lactobacillaceae</taxon>
        <taxon>Fructobacillus</taxon>
    </lineage>
</organism>
<feature type="domain" description="Calcineurin-like phosphoesterase" evidence="2">
    <location>
        <begin position="8"/>
        <end position="200"/>
    </location>
</feature>
<dbReference type="SUPFAM" id="SSF56300">
    <property type="entry name" value="Metallo-dependent phosphatases"/>
    <property type="match status" value="1"/>
</dbReference>
<dbReference type="InterPro" id="IPR029052">
    <property type="entry name" value="Metallo-depent_PP-like"/>
</dbReference>
<protein>
    <submittedName>
        <fullName evidence="3">5'-nucleotidase family (UshA)</fullName>
        <ecNumber evidence="3">3.1.3.5</ecNumber>
    </submittedName>
</protein>
<dbReference type="PANTHER" id="PTHR11575:SF23">
    <property type="entry name" value="5-NUCLEOTIDASE FAMILY PROTEIN"/>
    <property type="match status" value="1"/>
</dbReference>
<comment type="caution">
    <text evidence="3">The sequence shown here is derived from an EMBL/GenBank/DDBJ whole genome shotgun (WGS) entry which is preliminary data.</text>
</comment>
<dbReference type="InterPro" id="IPR036907">
    <property type="entry name" value="5'-Nucleotdase_C_sf"/>
</dbReference>
<dbReference type="InterPro" id="IPR004843">
    <property type="entry name" value="Calcineurin-like_PHP"/>
</dbReference>
<evidence type="ECO:0000313" key="3">
    <source>
        <dbReference type="EMBL" id="CAK1236705.1"/>
    </source>
</evidence>
<dbReference type="PRINTS" id="PR01607">
    <property type="entry name" value="APYRASEFAMLY"/>
</dbReference>
<proteinExistence type="inferred from homology"/>
<keyword evidence="1 3" id="KW-0378">Hydrolase</keyword>
<gene>
    <name evidence="3" type="ORF">R54839_PPFHFPJH_00698</name>
</gene>
<dbReference type="EC" id="3.1.3.5" evidence="3"/>
<name>A0ABN9YU76_9LACO</name>
<dbReference type="Gene3D" id="3.90.780.10">
    <property type="entry name" value="5'-Nucleotidase, C-terminal domain"/>
    <property type="match status" value="1"/>
</dbReference>
<evidence type="ECO:0000259" key="2">
    <source>
        <dbReference type="Pfam" id="PF00149"/>
    </source>
</evidence>
<sequence>METIQLRHTNDMHSHFGPWPKIKRFLLRKAPANTTVFRFDIGDAIDRLHPLTDATLGKANVAIMNEAKYDAVTIGNNEGLVMPHQDLNHLYDQADFSVLLANMVDGKTKTLPAWAKPYQIFESQAGTKIAVLGMTAPYQETYQTLDWYPEDPEEMLDHYLPEMQQKADITVLLSHLGLPVDQDLAKKYPIDVILGAHTHHVLPNGELDNGTWLAAAGRYGDYVGEVTLEVDDQHQVQEVSVVAHKTAELPAEPGDAEITEDIAQEGIEMESTEMVTTYPAEISPDQQTDDCLKALQDFYQIPVAVCSSGLFLMNLPAGPKSRYDFLKDMPHTIQPMLLTIKGRDLKAWLAEYDQKAEKLRTERIKGSGFRGSVFGEMKMTGLAKDEFNQYTYMGRDIVDDEDYQVATLDHYRWLDFFSMLDEAPAKIALDVFLREMMADYYQKQEEGAVTITV</sequence>
<dbReference type="RefSeq" id="WP_010690658.1">
    <property type="nucleotide sequence ID" value="NZ_CAUZLN010000003.1"/>
</dbReference>
<comment type="similarity">
    <text evidence="1">Belongs to the 5'-nucleotidase family.</text>
</comment>
<reference evidence="3 4" key="1">
    <citation type="submission" date="2023-10" db="EMBL/GenBank/DDBJ databases">
        <authorList>
            <person name="Botero Cardona J."/>
        </authorList>
    </citation>
    <scope>NUCLEOTIDE SEQUENCE [LARGE SCALE GENOMIC DNA]</scope>
    <source>
        <strain evidence="3 4">R-54839</strain>
    </source>
</reference>
<dbReference type="PANTHER" id="PTHR11575">
    <property type="entry name" value="5'-NUCLEOTIDASE-RELATED"/>
    <property type="match status" value="1"/>
</dbReference>
<dbReference type="SUPFAM" id="SSF55816">
    <property type="entry name" value="5'-nucleotidase (syn. UDP-sugar hydrolase), C-terminal domain"/>
    <property type="match status" value="1"/>
</dbReference>
<keyword evidence="1" id="KW-0547">Nucleotide-binding</keyword>
<dbReference type="GO" id="GO:0008253">
    <property type="term" value="F:5'-nucleotidase activity"/>
    <property type="evidence" value="ECO:0007669"/>
    <property type="project" value="UniProtKB-EC"/>
</dbReference>